<organism evidence="1 2">
    <name type="scientific">Pseudomonas fluorescens</name>
    <dbReference type="NCBI Taxonomy" id="294"/>
    <lineage>
        <taxon>Bacteria</taxon>
        <taxon>Pseudomonadati</taxon>
        <taxon>Pseudomonadota</taxon>
        <taxon>Gammaproteobacteria</taxon>
        <taxon>Pseudomonadales</taxon>
        <taxon>Pseudomonadaceae</taxon>
        <taxon>Pseudomonas</taxon>
    </lineage>
</organism>
<evidence type="ECO:0000313" key="1">
    <source>
        <dbReference type="EMBL" id="AXJ04883.1"/>
    </source>
</evidence>
<dbReference type="EMBL" id="CP022313">
    <property type="protein sequence ID" value="AXJ04883.1"/>
    <property type="molecule type" value="Genomic_DNA"/>
</dbReference>
<dbReference type="Proteomes" id="UP000254535">
    <property type="component" value="Chromosome"/>
</dbReference>
<dbReference type="AlphaFoldDB" id="A0A345UWN1"/>
<proteinExistence type="predicted"/>
<reference evidence="1 2" key="1">
    <citation type="submission" date="2017-07" db="EMBL/GenBank/DDBJ databases">
        <title>Genome sequence of Pseudomonas NEP1.</title>
        <authorList>
            <person name="Nascimento F.X."/>
        </authorList>
    </citation>
    <scope>NUCLEOTIDE SEQUENCE [LARGE SCALE GENOMIC DNA]</scope>
    <source>
        <strain evidence="1 2">NEP1</strain>
    </source>
</reference>
<evidence type="ECO:0000313" key="2">
    <source>
        <dbReference type="Proteomes" id="UP000254535"/>
    </source>
</evidence>
<accession>A0A345UWN1</accession>
<name>A0A345UWN1_PSEFL</name>
<protein>
    <submittedName>
        <fullName evidence="1">Uncharacterized protein</fullName>
    </submittedName>
</protein>
<gene>
    <name evidence="1" type="ORF">CFN16_12375</name>
</gene>
<sequence length="68" mass="7405">MTQAFTDIANYHQRVKDKDDKRALAVGAALTIIHAKATNTPASSTLIADEMDKLSKYADQIEAALKSK</sequence>
<dbReference type="RefSeq" id="WP_115077725.1">
    <property type="nucleotide sequence ID" value="NZ_CP022313.1"/>
</dbReference>